<keyword evidence="3" id="KW-0560">Oxidoreductase</keyword>
<evidence type="ECO:0000259" key="4">
    <source>
        <dbReference type="Pfam" id="PF00248"/>
    </source>
</evidence>
<comment type="similarity">
    <text evidence="1">Belongs to the aldo/keto reductase family.</text>
</comment>
<name>A0A7I8DMD6_9FIRM</name>
<dbReference type="InterPro" id="IPR023210">
    <property type="entry name" value="NADP_OxRdtase_dom"/>
</dbReference>
<evidence type="ECO:0000313" key="5">
    <source>
        <dbReference type="EMBL" id="BCJ99578.1"/>
    </source>
</evidence>
<dbReference type="GO" id="GO:0016616">
    <property type="term" value="F:oxidoreductase activity, acting on the CH-OH group of donors, NAD or NADP as acceptor"/>
    <property type="evidence" value="ECO:0007669"/>
    <property type="project" value="UniProtKB-ARBA"/>
</dbReference>
<dbReference type="PANTHER" id="PTHR43827:SF3">
    <property type="entry name" value="NADP-DEPENDENT OXIDOREDUCTASE DOMAIN-CONTAINING PROTEIN"/>
    <property type="match status" value="1"/>
</dbReference>
<keyword evidence="2" id="KW-0521">NADP</keyword>
<dbReference type="AlphaFoldDB" id="A0A7I8DMD6"/>
<dbReference type="RefSeq" id="WP_408626491.1">
    <property type="nucleotide sequence ID" value="NZ_AP023368.1"/>
</dbReference>
<evidence type="ECO:0000313" key="6">
    <source>
        <dbReference type="Proteomes" id="UP000515703"/>
    </source>
</evidence>
<reference evidence="5 6" key="2">
    <citation type="submission" date="2020-08" db="EMBL/GenBank/DDBJ databases">
        <authorList>
            <person name="Ueki A."/>
            <person name="Tonouchi A."/>
        </authorList>
    </citation>
    <scope>NUCLEOTIDE SEQUENCE [LARGE SCALE GENOMIC DNA]</scope>
    <source>
        <strain evidence="5 6">CTTW</strain>
    </source>
</reference>
<organism evidence="5 6">
    <name type="scientific">Anaerocolumna chitinilytica</name>
    <dbReference type="NCBI Taxonomy" id="1727145"/>
    <lineage>
        <taxon>Bacteria</taxon>
        <taxon>Bacillati</taxon>
        <taxon>Bacillota</taxon>
        <taxon>Clostridia</taxon>
        <taxon>Lachnospirales</taxon>
        <taxon>Lachnospiraceae</taxon>
        <taxon>Anaerocolumna</taxon>
    </lineage>
</organism>
<dbReference type="Proteomes" id="UP000515703">
    <property type="component" value="Chromosome"/>
</dbReference>
<dbReference type="KEGG" id="acht:bsdcttw_26190"/>
<keyword evidence="6" id="KW-1185">Reference proteome</keyword>
<evidence type="ECO:0000256" key="3">
    <source>
        <dbReference type="ARBA" id="ARBA00023002"/>
    </source>
</evidence>
<sequence>MHEAWAPLGQWNIELLENPEIKKIAGIHNKTVAQVILRWHIQRDIIIIPKSSKPKNNKQTGL</sequence>
<feature type="domain" description="NADP-dependent oxidoreductase" evidence="4">
    <location>
        <begin position="11"/>
        <end position="56"/>
    </location>
</feature>
<evidence type="ECO:0000256" key="2">
    <source>
        <dbReference type="ARBA" id="ARBA00022857"/>
    </source>
</evidence>
<accession>A0A7I8DMD6</accession>
<dbReference type="EMBL" id="AP023368">
    <property type="protein sequence ID" value="BCJ99578.1"/>
    <property type="molecule type" value="Genomic_DNA"/>
</dbReference>
<dbReference type="SUPFAM" id="SSF51430">
    <property type="entry name" value="NAD(P)-linked oxidoreductase"/>
    <property type="match status" value="1"/>
</dbReference>
<protein>
    <recommendedName>
        <fullName evidence="4">NADP-dependent oxidoreductase domain-containing protein</fullName>
    </recommendedName>
</protein>
<dbReference type="Pfam" id="PF00248">
    <property type="entry name" value="Aldo_ket_red"/>
    <property type="match status" value="1"/>
</dbReference>
<gene>
    <name evidence="5" type="ORF">bsdcttw_26190</name>
</gene>
<dbReference type="PANTHER" id="PTHR43827">
    <property type="entry name" value="2,5-DIKETO-D-GLUCONIC ACID REDUCTASE"/>
    <property type="match status" value="1"/>
</dbReference>
<evidence type="ECO:0000256" key="1">
    <source>
        <dbReference type="ARBA" id="ARBA00007905"/>
    </source>
</evidence>
<dbReference type="InterPro" id="IPR020471">
    <property type="entry name" value="AKR"/>
</dbReference>
<reference evidence="5 6" key="1">
    <citation type="submission" date="2020-08" db="EMBL/GenBank/DDBJ databases">
        <title>Draft genome sequencing of an Anaerocolumna strain isolated from anoxic soil subjected to BSD treatment.</title>
        <authorList>
            <person name="Uek A."/>
            <person name="Tonouchi A."/>
        </authorList>
    </citation>
    <scope>NUCLEOTIDE SEQUENCE [LARGE SCALE GENOMIC DNA]</scope>
    <source>
        <strain evidence="5 6">CTTW</strain>
    </source>
</reference>
<dbReference type="InterPro" id="IPR036812">
    <property type="entry name" value="NAD(P)_OxRdtase_dom_sf"/>
</dbReference>
<dbReference type="Gene3D" id="3.20.20.100">
    <property type="entry name" value="NADP-dependent oxidoreductase domain"/>
    <property type="match status" value="1"/>
</dbReference>
<proteinExistence type="inferred from homology"/>